<dbReference type="Proteomes" id="UP000015104">
    <property type="component" value="Unassembled WGS sequence"/>
</dbReference>
<evidence type="ECO:0000313" key="2">
    <source>
        <dbReference type="Proteomes" id="UP000015104"/>
    </source>
</evidence>
<evidence type="ECO:0000313" key="1">
    <source>
        <dbReference type="EnsemblMetazoa" id="tetur14g01890.1"/>
    </source>
</evidence>
<sequence length="30" mass="3410">MENRKLSTIRGSTAYHVVTIEAIMSTLSHY</sequence>
<name>T1KLB9_TETUR</name>
<accession>T1KLB9</accession>
<organism evidence="1 2">
    <name type="scientific">Tetranychus urticae</name>
    <name type="common">Two-spotted spider mite</name>
    <dbReference type="NCBI Taxonomy" id="32264"/>
    <lineage>
        <taxon>Eukaryota</taxon>
        <taxon>Metazoa</taxon>
        <taxon>Ecdysozoa</taxon>
        <taxon>Arthropoda</taxon>
        <taxon>Chelicerata</taxon>
        <taxon>Arachnida</taxon>
        <taxon>Acari</taxon>
        <taxon>Acariformes</taxon>
        <taxon>Trombidiformes</taxon>
        <taxon>Prostigmata</taxon>
        <taxon>Eleutherengona</taxon>
        <taxon>Raphignathae</taxon>
        <taxon>Tetranychoidea</taxon>
        <taxon>Tetranychidae</taxon>
        <taxon>Tetranychus</taxon>
    </lineage>
</organism>
<protein>
    <submittedName>
        <fullName evidence="1">Uncharacterized protein</fullName>
    </submittedName>
</protein>
<reference evidence="1" key="2">
    <citation type="submission" date="2015-06" db="UniProtKB">
        <authorList>
            <consortium name="EnsemblMetazoa"/>
        </authorList>
    </citation>
    <scope>IDENTIFICATION</scope>
</reference>
<proteinExistence type="predicted"/>
<dbReference type="EMBL" id="CAEY01000211">
    <property type="status" value="NOT_ANNOTATED_CDS"/>
    <property type="molecule type" value="Genomic_DNA"/>
</dbReference>
<dbReference type="EnsemblMetazoa" id="tetur14g01890.1">
    <property type="protein sequence ID" value="tetur14g01890.1"/>
    <property type="gene ID" value="tetur14g01890"/>
</dbReference>
<keyword evidence="2" id="KW-1185">Reference proteome</keyword>
<dbReference type="AlphaFoldDB" id="T1KLB9"/>
<dbReference type="HOGENOM" id="CLU_3406800_0_0_1"/>
<reference evidence="2" key="1">
    <citation type="submission" date="2011-08" db="EMBL/GenBank/DDBJ databases">
        <authorList>
            <person name="Rombauts S."/>
        </authorList>
    </citation>
    <scope>NUCLEOTIDE SEQUENCE</scope>
    <source>
        <strain evidence="2">London</strain>
    </source>
</reference>